<dbReference type="InterPro" id="IPR013103">
    <property type="entry name" value="RVT_2"/>
</dbReference>
<evidence type="ECO:0000256" key="3">
    <source>
        <dbReference type="ARBA" id="ARBA00022759"/>
    </source>
</evidence>
<evidence type="ECO:0000256" key="11">
    <source>
        <dbReference type="SAM" id="MobiDB-lite"/>
    </source>
</evidence>
<dbReference type="InterPro" id="IPR057670">
    <property type="entry name" value="SH3_retrovirus"/>
</dbReference>
<dbReference type="Pfam" id="PF07727">
    <property type="entry name" value="RVT_2"/>
    <property type="match status" value="1"/>
</dbReference>
<keyword evidence="7" id="KW-0695">RNA-directed DNA polymerase</keyword>
<evidence type="ECO:0000256" key="5">
    <source>
        <dbReference type="ARBA" id="ARBA00022842"/>
    </source>
</evidence>
<keyword evidence="9" id="KW-0233">DNA recombination</keyword>
<keyword evidence="4" id="KW-0378">Hydrolase</keyword>
<evidence type="ECO:0000256" key="2">
    <source>
        <dbReference type="ARBA" id="ARBA00022723"/>
    </source>
</evidence>
<evidence type="ECO:0000256" key="1">
    <source>
        <dbReference type="ARBA" id="ARBA00022722"/>
    </source>
</evidence>
<name>A0AAV1TN40_9STRA</name>
<reference evidence="13" key="1">
    <citation type="submission" date="2024-01" db="EMBL/GenBank/DDBJ databases">
        <authorList>
            <person name="Webb A."/>
        </authorList>
    </citation>
    <scope>NUCLEOTIDE SEQUENCE</scope>
    <source>
        <strain evidence="13">Pm1</strain>
    </source>
</reference>
<protein>
    <recommendedName>
        <fullName evidence="12">Integrase catalytic domain-containing protein</fullName>
    </recommendedName>
</protein>
<keyword evidence="8" id="KW-0808">Transferase</keyword>
<evidence type="ECO:0000313" key="13">
    <source>
        <dbReference type="EMBL" id="CAK7922302.1"/>
    </source>
</evidence>
<keyword evidence="3" id="KW-0255">Endonuclease</keyword>
<keyword evidence="6" id="KW-0229">DNA integration</keyword>
<evidence type="ECO:0000256" key="7">
    <source>
        <dbReference type="ARBA" id="ARBA00022918"/>
    </source>
</evidence>
<keyword evidence="2" id="KW-0479">Metal-binding</keyword>
<dbReference type="GO" id="GO:0003887">
    <property type="term" value="F:DNA-directed DNA polymerase activity"/>
    <property type="evidence" value="ECO:0007669"/>
    <property type="project" value="UniProtKB-KW"/>
</dbReference>
<dbReference type="GO" id="GO:0003676">
    <property type="term" value="F:nucleic acid binding"/>
    <property type="evidence" value="ECO:0007669"/>
    <property type="project" value="InterPro"/>
</dbReference>
<dbReference type="PROSITE" id="PS50994">
    <property type="entry name" value="INTEGRASE"/>
    <property type="match status" value="1"/>
</dbReference>
<dbReference type="PANTHER" id="PTHR42648">
    <property type="entry name" value="TRANSPOSASE, PUTATIVE-RELATED"/>
    <property type="match status" value="1"/>
</dbReference>
<dbReference type="InterPro" id="IPR012337">
    <property type="entry name" value="RNaseH-like_sf"/>
</dbReference>
<keyword evidence="8" id="KW-0239">DNA-directed DNA polymerase</keyword>
<dbReference type="PANTHER" id="PTHR42648:SF11">
    <property type="entry name" value="TRANSPOSON TY4-P GAG-POL POLYPROTEIN"/>
    <property type="match status" value="1"/>
</dbReference>
<evidence type="ECO:0000259" key="12">
    <source>
        <dbReference type="PROSITE" id="PS50994"/>
    </source>
</evidence>
<dbReference type="GO" id="GO:0016787">
    <property type="term" value="F:hydrolase activity"/>
    <property type="evidence" value="ECO:0007669"/>
    <property type="project" value="UniProtKB-KW"/>
</dbReference>
<feature type="region of interest" description="Disordered" evidence="11">
    <location>
        <begin position="583"/>
        <end position="606"/>
    </location>
</feature>
<dbReference type="AlphaFoldDB" id="A0AAV1TN40"/>
<dbReference type="GO" id="GO:0046872">
    <property type="term" value="F:metal ion binding"/>
    <property type="evidence" value="ECO:0007669"/>
    <property type="project" value="UniProtKB-KW"/>
</dbReference>
<proteinExistence type="predicted"/>
<dbReference type="GO" id="GO:0004519">
    <property type="term" value="F:endonuclease activity"/>
    <property type="evidence" value="ECO:0007669"/>
    <property type="project" value="UniProtKB-KW"/>
</dbReference>
<keyword evidence="1" id="KW-0540">Nuclease</keyword>
<dbReference type="GO" id="GO:0003964">
    <property type="term" value="F:RNA-directed DNA polymerase activity"/>
    <property type="evidence" value="ECO:0007669"/>
    <property type="project" value="UniProtKB-KW"/>
</dbReference>
<keyword evidence="8" id="KW-0548">Nucleotidyltransferase</keyword>
<dbReference type="Pfam" id="PF00665">
    <property type="entry name" value="rve"/>
    <property type="match status" value="1"/>
</dbReference>
<dbReference type="GO" id="GO:0015074">
    <property type="term" value="P:DNA integration"/>
    <property type="evidence" value="ECO:0007669"/>
    <property type="project" value="UniProtKB-KW"/>
</dbReference>
<dbReference type="InterPro" id="IPR039537">
    <property type="entry name" value="Retrotran_Ty1/copia-like"/>
</dbReference>
<dbReference type="InterPro" id="IPR043502">
    <property type="entry name" value="DNA/RNA_pol_sf"/>
</dbReference>
<dbReference type="Proteomes" id="UP001162060">
    <property type="component" value="Unassembled WGS sequence"/>
</dbReference>
<feature type="domain" description="Integrase catalytic" evidence="12">
    <location>
        <begin position="40"/>
        <end position="216"/>
    </location>
</feature>
<dbReference type="InterPro" id="IPR036397">
    <property type="entry name" value="RNaseH_sf"/>
</dbReference>
<dbReference type="EMBL" id="CAKLBY020000065">
    <property type="protein sequence ID" value="CAK7922302.1"/>
    <property type="molecule type" value="Genomic_DNA"/>
</dbReference>
<dbReference type="Gene3D" id="3.30.420.10">
    <property type="entry name" value="Ribonuclease H-like superfamily/Ribonuclease H"/>
    <property type="match status" value="1"/>
</dbReference>
<evidence type="ECO:0000256" key="10">
    <source>
        <dbReference type="ARBA" id="ARBA00023268"/>
    </source>
</evidence>
<keyword evidence="5" id="KW-0460">Magnesium</keyword>
<feature type="region of interest" description="Disordered" evidence="11">
    <location>
        <begin position="1"/>
        <end position="21"/>
    </location>
</feature>
<accession>A0AAV1TN40</accession>
<dbReference type="InterPro" id="IPR001584">
    <property type="entry name" value="Integrase_cat-core"/>
</dbReference>
<evidence type="ECO:0000256" key="4">
    <source>
        <dbReference type="ARBA" id="ARBA00022801"/>
    </source>
</evidence>
<dbReference type="SUPFAM" id="SSF56672">
    <property type="entry name" value="DNA/RNA polymerases"/>
    <property type="match status" value="1"/>
</dbReference>
<feature type="region of interest" description="Disordered" evidence="11">
    <location>
        <begin position="396"/>
        <end position="419"/>
    </location>
</feature>
<dbReference type="CDD" id="cd09272">
    <property type="entry name" value="RNase_HI_RT_Ty1"/>
    <property type="match status" value="1"/>
</dbReference>
<gene>
    <name evidence="13" type="ORF">PM001_LOCUS7559</name>
</gene>
<comment type="caution">
    <text evidence="13">The sequence shown here is derived from an EMBL/GenBank/DDBJ whole genome shotgun (WGS) entry which is preliminary data.</text>
</comment>
<organism evidence="13 14">
    <name type="scientific">Peronospora matthiolae</name>
    <dbReference type="NCBI Taxonomy" id="2874970"/>
    <lineage>
        <taxon>Eukaryota</taxon>
        <taxon>Sar</taxon>
        <taxon>Stramenopiles</taxon>
        <taxon>Oomycota</taxon>
        <taxon>Peronosporomycetes</taxon>
        <taxon>Peronosporales</taxon>
        <taxon>Peronosporaceae</taxon>
        <taxon>Peronospora</taxon>
    </lineage>
</organism>
<evidence type="ECO:0000256" key="8">
    <source>
        <dbReference type="ARBA" id="ARBA00022932"/>
    </source>
</evidence>
<dbReference type="GO" id="GO:0006310">
    <property type="term" value="P:DNA recombination"/>
    <property type="evidence" value="ECO:0007669"/>
    <property type="project" value="UniProtKB-KW"/>
</dbReference>
<evidence type="ECO:0000256" key="9">
    <source>
        <dbReference type="ARBA" id="ARBA00023172"/>
    </source>
</evidence>
<evidence type="ECO:0000256" key="6">
    <source>
        <dbReference type="ARBA" id="ARBA00022908"/>
    </source>
</evidence>
<dbReference type="Pfam" id="PF25597">
    <property type="entry name" value="SH3_retrovirus"/>
    <property type="match status" value="1"/>
</dbReference>
<evidence type="ECO:0000313" key="14">
    <source>
        <dbReference type="Proteomes" id="UP001162060"/>
    </source>
</evidence>
<keyword evidence="10" id="KW-0511">Multifunctional enzyme</keyword>
<sequence length="834" mass="93712">MGHPNQDALDKTRHATNGIPAVGQPPQSLCGGCMKGKQTVAKFPHCSSSKTSRVLELVHTDMMGPMNNPSKGGAKYVLTFVDDYSRYVVAYFLKKKSEVAIKLREFMTFYENQWGERMKCLRSDNGTEFVNQEMTKICMLNGIVHQRTVPYSPQQNGVAERMNRTIMERSRSMLYYKGVPMEWWAEAVSTAVYLINRSTNTHNATVTPFELGFKVKPTLDHLRVFGSRGYAHIDEAKRTKLEPKSFRCLLLGYPENVKGYRVYDLDASKVKVSRSVKLDEREIDGIYDTLPAQIETVIHVSTDADDEVTLAPVELQPVEAKPMEGVENDAPDVEMESMQPIQDAIPPLLMPQERSAPTGFELEPYRGPPTIFEDDQVVFHTPRDRFRSSREPVFLLEEGTDAEEERKSEGRDGPSYPKRARIDEDGLIAEAVLAYAASIDTVDLPTTYAQNYVCQLNKAIYGLKQAASAWNKTIHRVFLGYGFKSCGADQCVYVKRSKSNFIYVCLYVDDMIIAAKTSDEIDDVQNALKSVFKMKELGPAKFILGMEIDHNMIAGTLMIKQTRYIDDVAKRFGQENAKSVDNPCATGLKLSKSQSPATDEERRKMQSRPYRSLIGCLLYITTCTRPDISFVVTQLSRFLENPGAQHWNASIRVLRYLKTTRQHGIIYKGGTGSVTAEAYSDADWGSNLDDRRSVSGVMIVIGNAPAVFKSKFQRTVALSSAEAEYMALSLCVQEVLWTRAILTDMGMVQMNATQIWEDNQGAIALAQNAGYHARTKHVDIRHHFIRETIEDGTVAVAYVDTKHQLADILTKALGSKTFKFLRDANSIQCKETKQ</sequence>
<dbReference type="SUPFAM" id="SSF53098">
    <property type="entry name" value="Ribonuclease H-like"/>
    <property type="match status" value="1"/>
</dbReference>